<evidence type="ECO:0000259" key="2">
    <source>
        <dbReference type="Pfam" id="PF23622"/>
    </source>
</evidence>
<organism evidence="3">
    <name type="scientific">Opuntia streptacantha</name>
    <name type="common">Prickly pear cactus</name>
    <name type="synonym">Opuntia cardona</name>
    <dbReference type="NCBI Taxonomy" id="393608"/>
    <lineage>
        <taxon>Eukaryota</taxon>
        <taxon>Viridiplantae</taxon>
        <taxon>Streptophyta</taxon>
        <taxon>Embryophyta</taxon>
        <taxon>Tracheophyta</taxon>
        <taxon>Spermatophyta</taxon>
        <taxon>Magnoliopsida</taxon>
        <taxon>eudicotyledons</taxon>
        <taxon>Gunneridae</taxon>
        <taxon>Pentapetalae</taxon>
        <taxon>Caryophyllales</taxon>
        <taxon>Cactineae</taxon>
        <taxon>Cactaceae</taxon>
        <taxon>Opuntioideae</taxon>
        <taxon>Opuntia</taxon>
    </lineage>
</organism>
<dbReference type="CDD" id="cd22160">
    <property type="entry name" value="F-box_AtFBL13-like"/>
    <property type="match status" value="1"/>
</dbReference>
<dbReference type="PANTHER" id="PTHR34145">
    <property type="entry name" value="OS02G0105600 PROTEIN"/>
    <property type="match status" value="1"/>
</dbReference>
<reference evidence="3" key="2">
    <citation type="submission" date="2020-07" db="EMBL/GenBank/DDBJ databases">
        <authorList>
            <person name="Vera ALvarez R."/>
            <person name="Arias-Moreno D.M."/>
            <person name="Jimenez-Jacinto V."/>
            <person name="Jimenez-Bremont J.F."/>
            <person name="Swaminathan K."/>
            <person name="Moose S.P."/>
            <person name="Guerrero-Gonzalez M.L."/>
            <person name="Marino-Ramirez L."/>
            <person name="Landsman D."/>
            <person name="Rodriguez-Kessler M."/>
            <person name="Delgado-Sanchez P."/>
        </authorList>
    </citation>
    <scope>NUCLEOTIDE SEQUENCE</scope>
    <source>
        <tissue evidence="3">Cladode</tissue>
    </source>
</reference>
<evidence type="ECO:0008006" key="4">
    <source>
        <dbReference type="Google" id="ProtNLM"/>
    </source>
</evidence>
<dbReference type="InterPro" id="IPR053781">
    <property type="entry name" value="F-box_AtFBL13-like"/>
</dbReference>
<dbReference type="InterPro" id="IPR055357">
    <property type="entry name" value="LRR_At1g61320_AtMIF1"/>
</dbReference>
<accession>A0A7C9EL48</accession>
<feature type="domain" description="F-box" evidence="1">
    <location>
        <begin position="112"/>
        <end position="150"/>
    </location>
</feature>
<proteinExistence type="predicted"/>
<name>A0A7C9EL48_OPUST</name>
<protein>
    <recommendedName>
        <fullName evidence="4">F-box domain-containing protein</fullName>
    </recommendedName>
</protein>
<dbReference type="InterPro" id="IPR001810">
    <property type="entry name" value="F-box_dom"/>
</dbReference>
<dbReference type="InterPro" id="IPR032675">
    <property type="entry name" value="LRR_dom_sf"/>
</dbReference>
<dbReference type="PANTHER" id="PTHR34145:SF68">
    <property type="entry name" value="FBD DOMAIN-CONTAINING PROTEIN"/>
    <property type="match status" value="1"/>
</dbReference>
<reference evidence="3" key="1">
    <citation type="journal article" date="2013" name="J. Plant Res.">
        <title>Effect of fungi and light on seed germination of three Opuntia species from semiarid lands of central Mexico.</title>
        <authorList>
            <person name="Delgado-Sanchez P."/>
            <person name="Jimenez-Bremont J.F."/>
            <person name="Guerrero-Gonzalez Mde L."/>
            <person name="Flores J."/>
        </authorList>
    </citation>
    <scope>NUCLEOTIDE SEQUENCE</scope>
    <source>
        <tissue evidence="3">Cladode</tissue>
    </source>
</reference>
<dbReference type="Gene3D" id="1.20.1280.50">
    <property type="match status" value="1"/>
</dbReference>
<dbReference type="AlphaFoldDB" id="A0A7C9EL48"/>
<dbReference type="Pfam" id="PF23622">
    <property type="entry name" value="LRR_At1g61320_AtMIF1"/>
    <property type="match status" value="1"/>
</dbReference>
<evidence type="ECO:0000313" key="3">
    <source>
        <dbReference type="EMBL" id="MBA4663444.1"/>
    </source>
</evidence>
<dbReference type="Pfam" id="PF00646">
    <property type="entry name" value="F-box"/>
    <property type="match status" value="1"/>
</dbReference>
<dbReference type="InterPro" id="IPR036047">
    <property type="entry name" value="F-box-like_dom_sf"/>
</dbReference>
<sequence>MASFVKDGCDQKESIVHQRKREVIYIDDNSCFDDGFDHKENITHQRPREIIYIYDDSSVKYSFDQTKNVTQQRKREVINIYDDSSINDGLDRRKTIYQQRKRKGGKNTVDLISSMADDILIQILSLLDLKEAVRTSVLSMRWRHVWTNLPDIYDFDTSGMLWLSLKSYDNNQYNTELHKFLDYVNQVLSSTHSTRNNIDRFIVHCPLDINHRDDVQTWVDFAMEKGVKELELHLVRFSCEPLKLSLVYPDPFGRYAQSPSAKTLVSVSLTGLKLGYCFLISVLFNLPNLERLSMRYLGCGCGNDISVEGPSLKLKYLEIFYCHGLKCVSISASKLNSFEFCGRDEDIDFISVPLLNEVSFTGAYTTRLIRDFKPILGFSSQLTKLTLNINYNTEGIFARSVGFPHFRKLKQLEVTTSCESDHSLLVFTCLLEACPVLHKFKLERKVNDSVMSMGVGWQLIRDVNRSIDRVSSKVHHGLNTFEMVGFMGGEVDKELVLHLARFAIVVEKVILHPLDKNYFRQNIGANSRKQAKLLEDQLPTSVQLEIPELDHVF</sequence>
<dbReference type="Gene3D" id="3.80.10.10">
    <property type="entry name" value="Ribonuclease Inhibitor"/>
    <property type="match status" value="1"/>
</dbReference>
<evidence type="ECO:0000259" key="1">
    <source>
        <dbReference type="Pfam" id="PF00646"/>
    </source>
</evidence>
<dbReference type="SUPFAM" id="SSF81383">
    <property type="entry name" value="F-box domain"/>
    <property type="match status" value="1"/>
</dbReference>
<feature type="domain" description="At1g61320/AtMIF1 LRR" evidence="2">
    <location>
        <begin position="264"/>
        <end position="523"/>
    </location>
</feature>
<dbReference type="InterPro" id="IPR053772">
    <property type="entry name" value="At1g61320/At1g61330-like"/>
</dbReference>
<dbReference type="EMBL" id="GISG01220331">
    <property type="protein sequence ID" value="MBA4663444.1"/>
    <property type="molecule type" value="Transcribed_RNA"/>
</dbReference>
<dbReference type="SUPFAM" id="SSF52047">
    <property type="entry name" value="RNI-like"/>
    <property type="match status" value="1"/>
</dbReference>